<accession>A0ABV6DKR0</accession>
<dbReference type="CDD" id="cd00761">
    <property type="entry name" value="Glyco_tranf_GTA_type"/>
    <property type="match status" value="1"/>
</dbReference>
<name>A0ABV6DKR0_9BACL</name>
<dbReference type="GO" id="GO:0016757">
    <property type="term" value="F:glycosyltransferase activity"/>
    <property type="evidence" value="ECO:0007669"/>
    <property type="project" value="UniProtKB-KW"/>
</dbReference>
<protein>
    <submittedName>
        <fullName evidence="3">Glycosyltransferase family 2 protein</fullName>
        <ecNumber evidence="3">2.4.-.-</ecNumber>
    </submittedName>
</protein>
<reference evidence="3 4" key="1">
    <citation type="submission" date="2024-09" db="EMBL/GenBank/DDBJ databases">
        <authorList>
            <person name="Sun Q."/>
            <person name="Mori K."/>
        </authorList>
    </citation>
    <scope>NUCLEOTIDE SEQUENCE [LARGE SCALE GENOMIC DNA]</scope>
    <source>
        <strain evidence="3 4">CCM 7759</strain>
    </source>
</reference>
<dbReference type="InterPro" id="IPR029044">
    <property type="entry name" value="Nucleotide-diphossugar_trans"/>
</dbReference>
<keyword evidence="3" id="KW-0808">Transferase</keyword>
<evidence type="ECO:0000313" key="3">
    <source>
        <dbReference type="EMBL" id="MFC0213244.1"/>
    </source>
</evidence>
<evidence type="ECO:0000313" key="4">
    <source>
        <dbReference type="Proteomes" id="UP001589776"/>
    </source>
</evidence>
<dbReference type="Proteomes" id="UP001589776">
    <property type="component" value="Unassembled WGS sequence"/>
</dbReference>
<dbReference type="Gene3D" id="3.90.550.10">
    <property type="entry name" value="Spore Coat Polysaccharide Biosynthesis Protein SpsA, Chain A"/>
    <property type="match status" value="1"/>
</dbReference>
<comment type="similarity">
    <text evidence="1">Belongs to the glycosyltransferase 2 family.</text>
</comment>
<feature type="domain" description="Glycosyltransferase 2-like" evidence="2">
    <location>
        <begin position="7"/>
        <end position="113"/>
    </location>
</feature>
<evidence type="ECO:0000256" key="1">
    <source>
        <dbReference type="ARBA" id="ARBA00006739"/>
    </source>
</evidence>
<gene>
    <name evidence="3" type="ORF">ACFFK0_12420</name>
</gene>
<proteinExistence type="inferred from homology"/>
<keyword evidence="3" id="KW-0328">Glycosyltransferase</keyword>
<dbReference type="PANTHER" id="PTHR22916:SF3">
    <property type="entry name" value="UDP-GLCNAC:BETAGAL BETA-1,3-N-ACETYLGLUCOSAMINYLTRANSFERASE-LIKE PROTEIN 1"/>
    <property type="match status" value="1"/>
</dbReference>
<evidence type="ECO:0000259" key="2">
    <source>
        <dbReference type="Pfam" id="PF00535"/>
    </source>
</evidence>
<dbReference type="SUPFAM" id="SSF53448">
    <property type="entry name" value="Nucleotide-diphospho-sugar transferases"/>
    <property type="match status" value="1"/>
</dbReference>
<sequence>MSNKVAVITRTKNRNILLKRALESVTRQTHENWVMVIVNDGGEPNAVNELVNKYNTEGKIITIHNPESVGMEAASNIGIKKVESDYIVIHDDDDSWHPTFLERTVNHLTNVEKSKNVKGVITHSTRIIERIENDTVIIDFKEPYNTWINSVTLYRMAAGNVFPPISFVFKREVIDEIGLYREDLPVLGDWDFHLRFIEKYNIDVIHEQLAYYHHRVTLQHGDYSNSVFGGNNKHLYYDTFLRNDYLRKDLEQNKVGLGFLVNIAKSFEVVHAQISPLEKAVEKIKNNKLVRKILKP</sequence>
<keyword evidence="4" id="KW-1185">Reference proteome</keyword>
<organism evidence="3 4">
    <name type="scientific">Paenibacillus chartarius</name>
    <dbReference type="NCBI Taxonomy" id="747481"/>
    <lineage>
        <taxon>Bacteria</taxon>
        <taxon>Bacillati</taxon>
        <taxon>Bacillota</taxon>
        <taxon>Bacilli</taxon>
        <taxon>Bacillales</taxon>
        <taxon>Paenibacillaceae</taxon>
        <taxon>Paenibacillus</taxon>
    </lineage>
</organism>
<dbReference type="InterPro" id="IPR001173">
    <property type="entry name" value="Glyco_trans_2-like"/>
</dbReference>
<dbReference type="Pfam" id="PF00535">
    <property type="entry name" value="Glycos_transf_2"/>
    <property type="match status" value="1"/>
</dbReference>
<dbReference type="RefSeq" id="WP_377470531.1">
    <property type="nucleotide sequence ID" value="NZ_JBHLWN010000048.1"/>
</dbReference>
<dbReference type="EMBL" id="JBHLWN010000048">
    <property type="protein sequence ID" value="MFC0213244.1"/>
    <property type="molecule type" value="Genomic_DNA"/>
</dbReference>
<comment type="caution">
    <text evidence="3">The sequence shown here is derived from an EMBL/GenBank/DDBJ whole genome shotgun (WGS) entry which is preliminary data.</text>
</comment>
<dbReference type="PANTHER" id="PTHR22916">
    <property type="entry name" value="GLYCOSYLTRANSFERASE"/>
    <property type="match status" value="1"/>
</dbReference>
<dbReference type="EC" id="2.4.-.-" evidence="3"/>